<protein>
    <submittedName>
        <fullName evidence="1">Uncharacterized protein</fullName>
    </submittedName>
</protein>
<keyword evidence="2" id="KW-1185">Reference proteome</keyword>
<evidence type="ECO:0000313" key="1">
    <source>
        <dbReference type="EMBL" id="TSP09054.1"/>
    </source>
</evidence>
<proteinExistence type="predicted"/>
<gene>
    <name evidence="1" type="ORF">Baya_10676</name>
</gene>
<organism evidence="1 2">
    <name type="scientific">Bagarius yarrelli</name>
    <name type="common">Goonch</name>
    <name type="synonym">Bagrus yarrelli</name>
    <dbReference type="NCBI Taxonomy" id="175774"/>
    <lineage>
        <taxon>Eukaryota</taxon>
        <taxon>Metazoa</taxon>
        <taxon>Chordata</taxon>
        <taxon>Craniata</taxon>
        <taxon>Vertebrata</taxon>
        <taxon>Euteleostomi</taxon>
        <taxon>Actinopterygii</taxon>
        <taxon>Neopterygii</taxon>
        <taxon>Teleostei</taxon>
        <taxon>Ostariophysi</taxon>
        <taxon>Siluriformes</taxon>
        <taxon>Sisoridae</taxon>
        <taxon>Sisorinae</taxon>
        <taxon>Bagarius</taxon>
    </lineage>
</organism>
<dbReference type="Proteomes" id="UP000319801">
    <property type="component" value="Unassembled WGS sequence"/>
</dbReference>
<sequence>MCVFTGCSGGYAEEIPAEKIEEREKELEELRRATQSVTNYGSVCVQPVCMEEVPGISVDPGFGCVLNALSEFQALLNDVCQGGFVNISEKVSEVTIIQNTRPKTAEESNTGESTGDVMMHDIINCL</sequence>
<comment type="caution">
    <text evidence="1">The sequence shown here is derived from an EMBL/GenBank/DDBJ whole genome shotgun (WGS) entry which is preliminary data.</text>
</comment>
<name>A0A556UG51_BAGYA</name>
<dbReference type="OrthoDB" id="6105938at2759"/>
<dbReference type="AlphaFoldDB" id="A0A556UG51"/>
<reference evidence="1 2" key="1">
    <citation type="journal article" date="2019" name="Genome Biol. Evol.">
        <title>Whole-Genome Sequencing of the Giant Devil Catfish, Bagarius yarrelli.</title>
        <authorList>
            <person name="Jiang W."/>
            <person name="Lv Y."/>
            <person name="Cheng L."/>
            <person name="Yang K."/>
            <person name="Chao B."/>
            <person name="Wang X."/>
            <person name="Li Y."/>
            <person name="Pan X."/>
            <person name="You X."/>
            <person name="Zhang Y."/>
            <person name="Yang J."/>
            <person name="Li J."/>
            <person name="Zhang X."/>
            <person name="Liu S."/>
            <person name="Sun C."/>
            <person name="Yang J."/>
            <person name="Shi Q."/>
        </authorList>
    </citation>
    <scope>NUCLEOTIDE SEQUENCE [LARGE SCALE GENOMIC DNA]</scope>
    <source>
        <strain evidence="1">JWS20170419001</strain>
        <tissue evidence="1">Muscle</tissue>
    </source>
</reference>
<accession>A0A556UG51</accession>
<dbReference type="EMBL" id="VCAZ01000073">
    <property type="protein sequence ID" value="TSP09054.1"/>
    <property type="molecule type" value="Genomic_DNA"/>
</dbReference>
<evidence type="ECO:0000313" key="2">
    <source>
        <dbReference type="Proteomes" id="UP000319801"/>
    </source>
</evidence>